<feature type="region of interest" description="Disordered" evidence="1">
    <location>
        <begin position="1"/>
        <end position="38"/>
    </location>
</feature>
<reference evidence="2" key="1">
    <citation type="submission" date="2022-10" db="EMBL/GenBank/DDBJ databases">
        <title>Tapping the CABI collections for fungal endophytes: first genome assemblies for Collariella, Neodidymelliopsis, Ascochyta clinopodiicola, Didymella pomorum, Didymosphaeria variabile, Neocosmospora piperis and Neocucurbitaria cava.</title>
        <authorList>
            <person name="Hill R."/>
        </authorList>
    </citation>
    <scope>NUCLEOTIDE SEQUENCE</scope>
    <source>
        <strain evidence="2">IMI 356814</strain>
    </source>
</reference>
<keyword evidence="3" id="KW-1185">Reference proteome</keyword>
<dbReference type="SUPFAM" id="SSF53335">
    <property type="entry name" value="S-adenosyl-L-methionine-dependent methyltransferases"/>
    <property type="match status" value="1"/>
</dbReference>
<dbReference type="Gene3D" id="3.40.50.150">
    <property type="entry name" value="Vaccinia Virus protein VP39"/>
    <property type="match status" value="1"/>
</dbReference>
<organism evidence="2 3">
    <name type="scientific">Neocucurbitaria cava</name>
    <dbReference type="NCBI Taxonomy" id="798079"/>
    <lineage>
        <taxon>Eukaryota</taxon>
        <taxon>Fungi</taxon>
        <taxon>Dikarya</taxon>
        <taxon>Ascomycota</taxon>
        <taxon>Pezizomycotina</taxon>
        <taxon>Dothideomycetes</taxon>
        <taxon>Pleosporomycetidae</taxon>
        <taxon>Pleosporales</taxon>
        <taxon>Pleosporineae</taxon>
        <taxon>Cucurbitariaceae</taxon>
        <taxon>Neocucurbitaria</taxon>
    </lineage>
</organism>
<proteinExistence type="predicted"/>
<evidence type="ECO:0000256" key="1">
    <source>
        <dbReference type="SAM" id="MobiDB-lite"/>
    </source>
</evidence>
<evidence type="ECO:0000313" key="3">
    <source>
        <dbReference type="Proteomes" id="UP001140560"/>
    </source>
</evidence>
<name>A0A9W8Y4P0_9PLEO</name>
<dbReference type="OrthoDB" id="3902588at2759"/>
<accession>A0A9W8Y4P0</accession>
<sequence>MKDNPQPQQTSPGSFVTSRTRRIPKEMRLPPKPASPKVVVAPSTNKIELTRFQRFIRRMDSAGPKIVLERLKEEWQEPVSEDVDEELALEKQLWMLTGFQMQNLGKVQVAPKPKCNTGRLLELYGNLSEVYQLSAMHPTQTVHFLSTKPQRLIPLPGNVSFSTVRDVGVVPLPYPEDYFSHIRASTLPSVVPSAQLPGLFRECYKLLAPGGLLEIRIMDAAPVRKTAGPLMRMWIEDRLSVNLERLFRCSKPCLLVPAWLSDAGFELVPVEDDQNVTLPCAFNESIGGIDKELSTVIGRALWKDIWGDFVDDVPGESKWWWEDDDIVKECLKRQTMFECRSVFAYKS</sequence>
<evidence type="ECO:0000313" key="2">
    <source>
        <dbReference type="EMBL" id="KAJ4367406.1"/>
    </source>
</evidence>
<dbReference type="AlphaFoldDB" id="A0A9W8Y4P0"/>
<protein>
    <recommendedName>
        <fullName evidence="4">Methyltransferase type 11 domain-containing protein</fullName>
    </recommendedName>
</protein>
<dbReference type="Proteomes" id="UP001140560">
    <property type="component" value="Unassembled WGS sequence"/>
</dbReference>
<comment type="caution">
    <text evidence="2">The sequence shown here is derived from an EMBL/GenBank/DDBJ whole genome shotgun (WGS) entry which is preliminary data.</text>
</comment>
<evidence type="ECO:0008006" key="4">
    <source>
        <dbReference type="Google" id="ProtNLM"/>
    </source>
</evidence>
<feature type="compositionally biased region" description="Polar residues" evidence="1">
    <location>
        <begin position="1"/>
        <end position="18"/>
    </location>
</feature>
<gene>
    <name evidence="2" type="ORF">N0V83_006988</name>
</gene>
<dbReference type="InterPro" id="IPR029063">
    <property type="entry name" value="SAM-dependent_MTases_sf"/>
</dbReference>
<dbReference type="EMBL" id="JAPEUY010000012">
    <property type="protein sequence ID" value="KAJ4367406.1"/>
    <property type="molecule type" value="Genomic_DNA"/>
</dbReference>